<organism evidence="7 8">
    <name type="scientific">Bradyrhizobium yuanmingense</name>
    <dbReference type="NCBI Taxonomy" id="108015"/>
    <lineage>
        <taxon>Bacteria</taxon>
        <taxon>Pseudomonadati</taxon>
        <taxon>Pseudomonadota</taxon>
        <taxon>Alphaproteobacteria</taxon>
        <taxon>Hyphomicrobiales</taxon>
        <taxon>Nitrobacteraceae</taxon>
        <taxon>Bradyrhizobium</taxon>
    </lineage>
</organism>
<dbReference type="RefSeq" id="WP_074448231.1">
    <property type="nucleotide sequence ID" value="NZ_CP104173.1"/>
</dbReference>
<dbReference type="PANTHER" id="PTHR38097:SF2">
    <property type="entry name" value="DNA-BINDING PROTEIN STPA"/>
    <property type="match status" value="1"/>
</dbReference>
<comment type="similarity">
    <text evidence="2">Belongs to the histone-like protein H-NS family.</text>
</comment>
<dbReference type="GO" id="GO:0001217">
    <property type="term" value="F:DNA-binding transcription repressor activity"/>
    <property type="evidence" value="ECO:0007669"/>
    <property type="project" value="TreeGrafter"/>
</dbReference>
<name>A0A1C3X9J8_9BRAD</name>
<dbReference type="InterPro" id="IPR027444">
    <property type="entry name" value="H-NS_C_dom"/>
</dbReference>
<dbReference type="GO" id="GO:0003680">
    <property type="term" value="F:minor groove of adenine-thymine-rich DNA binding"/>
    <property type="evidence" value="ECO:0007669"/>
    <property type="project" value="TreeGrafter"/>
</dbReference>
<dbReference type="InterPro" id="IPR037150">
    <property type="entry name" value="H-NS_C_dom_sf"/>
</dbReference>
<dbReference type="GO" id="GO:0000976">
    <property type="term" value="F:transcription cis-regulatory region binding"/>
    <property type="evidence" value="ECO:0007669"/>
    <property type="project" value="TreeGrafter"/>
</dbReference>
<dbReference type="GeneID" id="93178948"/>
<evidence type="ECO:0000256" key="2">
    <source>
        <dbReference type="ARBA" id="ARBA00010610"/>
    </source>
</evidence>
<dbReference type="SUPFAM" id="SSF81273">
    <property type="entry name" value="H-NS histone-like proteins"/>
    <property type="match status" value="1"/>
</dbReference>
<dbReference type="OrthoDB" id="5297879at2"/>
<gene>
    <name evidence="7" type="ORF">GA0061099_1010251</name>
</gene>
<feature type="region of interest" description="Disordered" evidence="5">
    <location>
        <begin position="56"/>
        <end position="92"/>
    </location>
</feature>
<evidence type="ECO:0000259" key="6">
    <source>
        <dbReference type="SMART" id="SM00528"/>
    </source>
</evidence>
<dbReference type="EMBL" id="FMAE01000010">
    <property type="protein sequence ID" value="SCB48950.1"/>
    <property type="molecule type" value="Genomic_DNA"/>
</dbReference>
<evidence type="ECO:0000313" key="7">
    <source>
        <dbReference type="EMBL" id="SCB48950.1"/>
    </source>
</evidence>
<dbReference type="GO" id="GO:0009295">
    <property type="term" value="C:nucleoid"/>
    <property type="evidence" value="ECO:0007669"/>
    <property type="project" value="UniProtKB-SubCell"/>
</dbReference>
<proteinExistence type="inferred from homology"/>
<evidence type="ECO:0000256" key="4">
    <source>
        <dbReference type="ARBA" id="ARBA00023125"/>
    </source>
</evidence>
<accession>A0A1C3X9J8</accession>
<feature type="compositionally biased region" description="Basic residues" evidence="5">
    <location>
        <begin position="56"/>
        <end position="69"/>
    </location>
</feature>
<dbReference type="PANTHER" id="PTHR38097">
    <property type="match status" value="1"/>
</dbReference>
<evidence type="ECO:0000313" key="8">
    <source>
        <dbReference type="Proteomes" id="UP000183174"/>
    </source>
</evidence>
<dbReference type="SMART" id="SM00528">
    <property type="entry name" value="HNS"/>
    <property type="match status" value="1"/>
</dbReference>
<evidence type="ECO:0000256" key="5">
    <source>
        <dbReference type="SAM" id="MobiDB-lite"/>
    </source>
</evidence>
<dbReference type="AlphaFoldDB" id="A0A1C3X9J8"/>
<comment type="subcellular location">
    <subcellularLocation>
        <location evidence="1">Cytoplasm</location>
        <location evidence="1">Nucleoid</location>
    </subcellularLocation>
</comment>
<dbReference type="Gene3D" id="4.10.430.10">
    <property type="entry name" value="Histone-like protein H-NS, C-terminal domain"/>
    <property type="match status" value="1"/>
</dbReference>
<protein>
    <submittedName>
        <fullName evidence="7">DNA-binding protein H-NS</fullName>
    </submittedName>
</protein>
<feature type="domain" description="DNA-binding protein H-NS-like C-terminal" evidence="6">
    <location>
        <begin position="57"/>
        <end position="102"/>
    </location>
</feature>
<dbReference type="GO" id="GO:0005829">
    <property type="term" value="C:cytosol"/>
    <property type="evidence" value="ECO:0007669"/>
    <property type="project" value="TreeGrafter"/>
</dbReference>
<dbReference type="GO" id="GO:0003681">
    <property type="term" value="F:bent DNA binding"/>
    <property type="evidence" value="ECO:0007669"/>
    <property type="project" value="TreeGrafter"/>
</dbReference>
<evidence type="ECO:0000256" key="1">
    <source>
        <dbReference type="ARBA" id="ARBA00004453"/>
    </source>
</evidence>
<keyword evidence="4 7" id="KW-0238">DNA-binding</keyword>
<evidence type="ECO:0000256" key="3">
    <source>
        <dbReference type="ARBA" id="ARBA00022490"/>
    </source>
</evidence>
<dbReference type="GO" id="GO:0032993">
    <property type="term" value="C:protein-DNA complex"/>
    <property type="evidence" value="ECO:0007669"/>
    <property type="project" value="TreeGrafter"/>
</dbReference>
<dbReference type="Pfam" id="PF00816">
    <property type="entry name" value="Histone_HNS"/>
    <property type="match status" value="1"/>
</dbReference>
<dbReference type="Proteomes" id="UP000183174">
    <property type="component" value="Unassembled WGS sequence"/>
</dbReference>
<reference evidence="7 8" key="1">
    <citation type="submission" date="2016-08" db="EMBL/GenBank/DDBJ databases">
        <authorList>
            <person name="Seilhamer J.J."/>
        </authorList>
    </citation>
    <scope>NUCLEOTIDE SEQUENCE [LARGE SCALE GENOMIC DNA]</scope>
    <source>
        <strain evidence="7 8">CCBAU 10071</strain>
    </source>
</reference>
<keyword evidence="3" id="KW-0963">Cytoplasm</keyword>
<sequence>MNTAHFNSLSVDELWTLHQEVAAKLTQKMLVQKARLEERLRSIRLASEVTRLNYKRRRPYPPVRPKYRNPKNPAETWSGRGRQPRWLRPQLRSGRDLDDFLIDQASAQKRQTN</sequence>